<keyword evidence="2" id="KW-1185">Reference proteome</keyword>
<accession>A0ABR4Y6A5</accession>
<dbReference type="Proteomes" id="UP000030487">
    <property type="component" value="Unassembled WGS sequence"/>
</dbReference>
<dbReference type="EMBL" id="JPVR01000050">
    <property type="protein sequence ID" value="KGR89201.1"/>
    <property type="molecule type" value="Genomic_DNA"/>
</dbReference>
<proteinExistence type="predicted"/>
<reference evidence="1 2" key="1">
    <citation type="submission" date="2014-02" db="EMBL/GenBank/DDBJ databases">
        <title>Draft genome sequence of Lysinibacillus boronitolerans NBRC 103108.</title>
        <authorList>
            <person name="Zhang F."/>
            <person name="Wang G."/>
            <person name="Zhang L."/>
        </authorList>
    </citation>
    <scope>NUCLEOTIDE SEQUENCE [LARGE SCALE GENOMIC DNA]</scope>
    <source>
        <strain evidence="1 2">NBRC 103108</strain>
    </source>
</reference>
<protein>
    <recommendedName>
        <fullName evidence="3">YokE-like PH domain-containing protein</fullName>
    </recommendedName>
</protein>
<comment type="caution">
    <text evidence="1">The sequence shown here is derived from an EMBL/GenBank/DDBJ whole genome shotgun (WGS) entry which is preliminary data.</text>
</comment>
<evidence type="ECO:0008006" key="3">
    <source>
        <dbReference type="Google" id="ProtNLM"/>
    </source>
</evidence>
<name>A0ABR4Y6A5_9BACI</name>
<evidence type="ECO:0000313" key="2">
    <source>
        <dbReference type="Proteomes" id="UP000030487"/>
    </source>
</evidence>
<sequence>MRLKEYLDKRINNERYYILIDTLRKLYKNELDEMLVYYQDIPNQPYKNGRLLLIFNESSLIKVDFTEDTINISSIMYEDIKYSFFRKDHTDDYQPGTLNLIISNEEISLNPMKDFVYEINEKVDLIMKIFKYLSTK</sequence>
<dbReference type="RefSeq" id="WP_036075102.1">
    <property type="nucleotide sequence ID" value="NZ_AVCW01000032.1"/>
</dbReference>
<gene>
    <name evidence="1" type="ORF">CD31_01140</name>
</gene>
<organism evidence="1 2">
    <name type="scientific">Lysinibacillus boronitolerans JCM 21713 = 10a = NBRC 103108</name>
    <dbReference type="NCBI Taxonomy" id="1294264"/>
    <lineage>
        <taxon>Bacteria</taxon>
        <taxon>Bacillati</taxon>
        <taxon>Bacillota</taxon>
        <taxon>Bacilli</taxon>
        <taxon>Bacillales</taxon>
        <taxon>Bacillaceae</taxon>
        <taxon>Lysinibacillus</taxon>
    </lineage>
</organism>
<evidence type="ECO:0000313" key="1">
    <source>
        <dbReference type="EMBL" id="KGR89201.1"/>
    </source>
</evidence>